<dbReference type="Proteomes" id="UP000029553">
    <property type="component" value="Unassembled WGS sequence"/>
</dbReference>
<reference evidence="4" key="2">
    <citation type="submission" date="2014-06" db="EMBL/GenBank/DDBJ databases">
        <title>Draft genome sequence of C. testosteroni WDL7.</title>
        <authorList>
            <person name="Wu Y."/>
            <person name="Seshan H."/>
            <person name="Arumugam K."/>
        </authorList>
    </citation>
    <scope>NUCLEOTIDE SEQUENCE [LARGE SCALE GENOMIC DNA]</scope>
    <source>
        <strain evidence="4">WDL7</strain>
    </source>
</reference>
<evidence type="ECO:0000313" key="2">
    <source>
        <dbReference type="EMBL" id="KOC23392.1"/>
    </source>
</evidence>
<protein>
    <submittedName>
        <fullName evidence="1">Uncharacterized protein</fullName>
    </submittedName>
</protein>
<name>A0A096F5K1_COMTE</name>
<accession>A0A096F5K1</accession>
<evidence type="ECO:0000313" key="1">
    <source>
        <dbReference type="EMBL" id="KGH25289.1"/>
    </source>
</evidence>
<evidence type="ECO:0000313" key="4">
    <source>
        <dbReference type="Proteomes" id="UP000037442"/>
    </source>
</evidence>
<dbReference type="PATRIC" id="fig|285.49.peg.1296"/>
<sequence length="194" mass="21261">MHKLFALLTTTALVALLTACLVPERFSASVEVQADGSYSYHFDGTVVNAMAVMKLRKQGVLSEKDHQELAAQAQQLSREPEVRKAVYKGNARYALEIAGQRKPGEGLRLLDMFTVQTDRNGVMTIAAKPLKDKEKRDFAQLGITMNGSLKVSLPGNAEVLSQNASSTPTLGLGAYSWKIGSLNVRPEIRLRFKP</sequence>
<dbReference type="EMBL" id="JNVD01000014">
    <property type="protein sequence ID" value="KOC23392.1"/>
    <property type="molecule type" value="Genomic_DNA"/>
</dbReference>
<organism evidence="1 3">
    <name type="scientific">Comamonas testosteroni</name>
    <name type="common">Pseudomonas testosteroni</name>
    <dbReference type="NCBI Taxonomy" id="285"/>
    <lineage>
        <taxon>Bacteria</taxon>
        <taxon>Pseudomonadati</taxon>
        <taxon>Pseudomonadota</taxon>
        <taxon>Betaproteobacteria</taxon>
        <taxon>Burkholderiales</taxon>
        <taxon>Comamonadaceae</taxon>
        <taxon>Comamonas</taxon>
    </lineage>
</organism>
<dbReference type="AlphaFoldDB" id="A0A096F5K1"/>
<evidence type="ECO:0000313" key="3">
    <source>
        <dbReference type="Proteomes" id="UP000029553"/>
    </source>
</evidence>
<proteinExistence type="predicted"/>
<dbReference type="EMBL" id="AWOR01000089">
    <property type="protein sequence ID" value="KGH25289.1"/>
    <property type="molecule type" value="Genomic_DNA"/>
</dbReference>
<dbReference type="RefSeq" id="WP_034375718.1">
    <property type="nucleotide sequence ID" value="NZ_AWOR01000089.1"/>
</dbReference>
<dbReference type="PROSITE" id="PS51257">
    <property type="entry name" value="PROKAR_LIPOPROTEIN"/>
    <property type="match status" value="1"/>
</dbReference>
<dbReference type="Proteomes" id="UP000037442">
    <property type="component" value="Unassembled WGS sequence"/>
</dbReference>
<gene>
    <name evidence="2" type="ORF">GL58_06220</name>
    <name evidence="1" type="ORF">P353_26185</name>
</gene>
<reference evidence="1 3" key="1">
    <citation type="submission" date="2013-09" db="EMBL/GenBank/DDBJ databases">
        <title>High correlation between genotypes and phenotypes of environmental bacteria Comamonas testosteroni strains.</title>
        <authorList>
            <person name="Liu L."/>
            <person name="Zhu W."/>
            <person name="Xia X."/>
            <person name="Xu B."/>
            <person name="Luo M."/>
            <person name="Wang G."/>
        </authorList>
    </citation>
    <scope>NUCLEOTIDE SEQUENCE [LARGE SCALE GENOMIC DNA]</scope>
    <source>
        <strain evidence="1 3">JL40</strain>
    </source>
</reference>
<reference evidence="2" key="3">
    <citation type="submission" date="2014-06" db="EMBL/GenBank/DDBJ databases">
        <title>Three species of the Botryosphaeriales overlap on five unrelated trees in China, with a novel species.</title>
        <authorList>
            <person name="Tian C."/>
            <person name="Fan X."/>
        </authorList>
    </citation>
    <scope>NUCLEOTIDE SEQUENCE</scope>
    <source>
        <strain evidence="2">WDL7</strain>
    </source>
</reference>
<comment type="caution">
    <text evidence="1">The sequence shown here is derived from an EMBL/GenBank/DDBJ whole genome shotgun (WGS) entry which is preliminary data.</text>
</comment>